<proteinExistence type="inferred from homology"/>
<dbReference type="KEGG" id="sap:Sulac_2957"/>
<feature type="transmembrane region" description="Helical" evidence="3">
    <location>
        <begin position="353"/>
        <end position="372"/>
    </location>
</feature>
<keyword evidence="3" id="KW-0812">Transmembrane</keyword>
<keyword evidence="5" id="KW-1185">Reference proteome</keyword>
<dbReference type="PIRSF" id="PIRSF005690">
    <property type="entry name" value="GerBA"/>
    <property type="match status" value="1"/>
</dbReference>
<dbReference type="AlphaFoldDB" id="G8TZT8"/>
<dbReference type="PATRIC" id="fig|679936.5.peg.3049"/>
<evidence type="ECO:0000256" key="3">
    <source>
        <dbReference type="SAM" id="Phobius"/>
    </source>
</evidence>
<keyword evidence="2 3" id="KW-0472">Membrane</keyword>
<dbReference type="HOGENOM" id="CLU_021639_4_1_9"/>
<organism evidence="4 5">
    <name type="scientific">Sulfobacillus acidophilus (strain ATCC 700253 / DSM 10332 / NAL)</name>
    <dbReference type="NCBI Taxonomy" id="679936"/>
    <lineage>
        <taxon>Bacteria</taxon>
        <taxon>Bacillati</taxon>
        <taxon>Bacillota</taxon>
        <taxon>Clostridia</taxon>
        <taxon>Eubacteriales</taxon>
        <taxon>Clostridiales Family XVII. Incertae Sedis</taxon>
        <taxon>Sulfobacillus</taxon>
    </lineage>
</organism>
<dbReference type="PANTHER" id="PTHR22550:SF5">
    <property type="entry name" value="LEUCINE ZIPPER PROTEIN 4"/>
    <property type="match status" value="1"/>
</dbReference>
<dbReference type="Pfam" id="PF03323">
    <property type="entry name" value="GerA"/>
    <property type="match status" value="1"/>
</dbReference>
<dbReference type="InterPro" id="IPR050768">
    <property type="entry name" value="UPF0353/GerABKA_families"/>
</dbReference>
<sequence>MGNPPRLSPEAFTLMQNILDTQATLRDVTPTDITLTQDLITELKTLEARLSALLTDLGHQASLDQFSGDTQAAYQRLKNTVGQSPDVIVRQFTIGQNARIPAVLTFVDGLVDNTMVDQDILEVAQSFSQDQHLKDNPETCLNILQHAVLGAGHVSTETAWSTLVPKLMGGNTLVFVEGSSKVLVVDTVKFPARSISEPTNERSVNGPQEAFNEVILTSMNLIRRRIRSPNLHFDVLTLGDLTRTSVAISHIEGVTNPELVAAVKKRLGAVQMDGVYLSQQLIPALSSNPWSLFPQVRSTERVDVAVRDLILGKVVILIDNTPYALTVPSTLMDFYQTTDDYTTSFWGASLERLIRFLGLFLGLLLPPLYIALTSVNPELLPAKLVLTIAGSRVGLPTPPFFEVLVMWAIIEVMREAAVRLPKQLSNTLGTVGAIVVGTAIVKAGIVSPIMIVIITLTALGLFTSPVFEMAVPWRVIFWFLIVTSYLMGLFGIILALLIILGHLASLENFGVPYLSPFGPYRSRDLKDSLLRFPQFTMKRRPAYLRAIKPTHVKTSHPDTMLHPELHQTQKARWGDHE</sequence>
<dbReference type="STRING" id="679936.Sulac_2957"/>
<reference evidence="5" key="1">
    <citation type="submission" date="2011-12" db="EMBL/GenBank/DDBJ databases">
        <title>The complete genome of chromosome of Sulfobacillus acidophilus DSM 10332.</title>
        <authorList>
            <person name="Lucas S."/>
            <person name="Han J."/>
            <person name="Lapidus A."/>
            <person name="Bruce D."/>
            <person name="Goodwin L."/>
            <person name="Pitluck S."/>
            <person name="Peters L."/>
            <person name="Kyrpides N."/>
            <person name="Mavromatis K."/>
            <person name="Ivanova N."/>
            <person name="Mikhailova N."/>
            <person name="Chertkov O."/>
            <person name="Saunders E."/>
            <person name="Detter J.C."/>
            <person name="Tapia R."/>
            <person name="Han C."/>
            <person name="Land M."/>
            <person name="Hauser L."/>
            <person name="Markowitz V."/>
            <person name="Cheng J.-F."/>
            <person name="Hugenholtz P."/>
            <person name="Woyke T."/>
            <person name="Wu D."/>
            <person name="Pukall R."/>
            <person name="Gehrich-Schroeter G."/>
            <person name="Schneider S."/>
            <person name="Klenk H.-P."/>
            <person name="Eisen J.A."/>
        </authorList>
    </citation>
    <scope>NUCLEOTIDE SEQUENCE [LARGE SCALE GENOMIC DNA]</scope>
    <source>
        <strain evidence="5">ATCC 700253 / DSM 10332 / NAL</strain>
    </source>
</reference>
<gene>
    <name evidence="4" type="ordered locus">Sulac_2957</name>
</gene>
<feature type="transmembrane region" description="Helical" evidence="3">
    <location>
        <begin position="431"/>
        <end position="463"/>
    </location>
</feature>
<keyword evidence="3" id="KW-1133">Transmembrane helix</keyword>
<name>G8TZT8_SULAD</name>
<dbReference type="EMBL" id="CP003179">
    <property type="protein sequence ID" value="AEW06418.1"/>
    <property type="molecule type" value="Genomic_DNA"/>
</dbReference>
<evidence type="ECO:0000256" key="1">
    <source>
        <dbReference type="ARBA" id="ARBA00005278"/>
    </source>
</evidence>
<protein>
    <submittedName>
        <fullName evidence="4">GerA spore germination protein</fullName>
    </submittedName>
</protein>
<evidence type="ECO:0000256" key="2">
    <source>
        <dbReference type="ARBA" id="ARBA00023136"/>
    </source>
</evidence>
<dbReference type="GO" id="GO:0009847">
    <property type="term" value="P:spore germination"/>
    <property type="evidence" value="ECO:0007669"/>
    <property type="project" value="InterPro"/>
</dbReference>
<accession>G8TZT8</accession>
<comment type="similarity">
    <text evidence="1">Belongs to the GerABKA family.</text>
</comment>
<feature type="transmembrane region" description="Helical" evidence="3">
    <location>
        <begin position="475"/>
        <end position="500"/>
    </location>
</feature>
<dbReference type="PANTHER" id="PTHR22550">
    <property type="entry name" value="SPORE GERMINATION PROTEIN"/>
    <property type="match status" value="1"/>
</dbReference>
<dbReference type="Proteomes" id="UP000005439">
    <property type="component" value="Chromosome"/>
</dbReference>
<dbReference type="InterPro" id="IPR004995">
    <property type="entry name" value="Spore_Ger"/>
</dbReference>
<evidence type="ECO:0000313" key="5">
    <source>
        <dbReference type="Proteomes" id="UP000005439"/>
    </source>
</evidence>
<evidence type="ECO:0000313" key="4">
    <source>
        <dbReference type="EMBL" id="AEW06418.1"/>
    </source>
</evidence>
<feature type="transmembrane region" description="Helical" evidence="3">
    <location>
        <begin position="384"/>
        <end position="410"/>
    </location>
</feature>
<dbReference type="GO" id="GO:0016020">
    <property type="term" value="C:membrane"/>
    <property type="evidence" value="ECO:0007669"/>
    <property type="project" value="InterPro"/>
</dbReference>
<reference evidence="4 5" key="2">
    <citation type="journal article" date="2012" name="Stand. Genomic Sci.">
        <title>Complete genome sequence of the moderately thermophilic mineral-sulfide-oxidizing firmicute Sulfobacillus acidophilus type strain (NAL(T)).</title>
        <authorList>
            <person name="Anderson I."/>
            <person name="Chertkov O."/>
            <person name="Chen A."/>
            <person name="Saunders E."/>
            <person name="Lapidus A."/>
            <person name="Nolan M."/>
            <person name="Lucas S."/>
            <person name="Hammon N."/>
            <person name="Deshpande S."/>
            <person name="Cheng J.F."/>
            <person name="Han C."/>
            <person name="Tapia R."/>
            <person name="Goodwin L.A."/>
            <person name="Pitluck S."/>
            <person name="Liolios K."/>
            <person name="Pagani I."/>
            <person name="Ivanova N."/>
            <person name="Mikhailova N."/>
            <person name="Pati A."/>
            <person name="Palaniappan K."/>
            <person name="Land M."/>
            <person name="Pan C."/>
            <person name="Rohde M."/>
            <person name="Pukall R."/>
            <person name="Goker M."/>
            <person name="Detter J.C."/>
            <person name="Woyke T."/>
            <person name="Bristow J."/>
            <person name="Eisen J.A."/>
            <person name="Markowitz V."/>
            <person name="Hugenholtz P."/>
            <person name="Kyrpides N.C."/>
            <person name="Klenk H.P."/>
            <person name="Mavromatis K."/>
        </authorList>
    </citation>
    <scope>NUCLEOTIDE SEQUENCE [LARGE SCALE GENOMIC DNA]</scope>
    <source>
        <strain evidence="5">ATCC 700253 / DSM 10332 / NAL</strain>
    </source>
</reference>